<dbReference type="GO" id="GO:0003863">
    <property type="term" value="F:branched-chain 2-oxo acid dehydrogenase activity"/>
    <property type="evidence" value="ECO:0007669"/>
    <property type="project" value="UniProtKB-EC"/>
</dbReference>
<dbReference type="GO" id="GO:0009083">
    <property type="term" value="P:branched-chain amino acid catabolic process"/>
    <property type="evidence" value="ECO:0007669"/>
    <property type="project" value="TreeGrafter"/>
</dbReference>
<dbReference type="InterPro" id="IPR029061">
    <property type="entry name" value="THDP-binding"/>
</dbReference>
<evidence type="ECO:0000256" key="2">
    <source>
        <dbReference type="ARBA" id="ARBA00003906"/>
    </source>
</evidence>
<dbReference type="EC" id="1.2.4.4" evidence="3"/>
<dbReference type="CDD" id="cd02000">
    <property type="entry name" value="TPP_E1_PDC_ADC_BCADC"/>
    <property type="match status" value="1"/>
</dbReference>
<dbReference type="SMART" id="SM00861">
    <property type="entry name" value="Transket_pyr"/>
    <property type="match status" value="1"/>
</dbReference>
<dbReference type="InterPro" id="IPR005475">
    <property type="entry name" value="Transketolase-like_Pyr-bd"/>
</dbReference>
<evidence type="ECO:0000313" key="7">
    <source>
        <dbReference type="EMBL" id="RKE94865.1"/>
    </source>
</evidence>
<sequence length="803" mass="89786">MQSNSKTIDDITFDDFKSEIINDYKIAVTSRECSLLGRREVLTGKAKFGIFGDGKEVPQLAWAKVFENGDFRSGYYRDQTFMMAINKLSIEQFFAGLYAHTSIDADPMSAGRQMGGHFGTHSLDANGDWKNLTEQKNSSADISPTAGQMPRLLGLAQASKIYRHVKNIDTSNFSKKGNEIAWGTIGNASTSEGLFFETINAAGVLQVPMVISIWDDEYGISVHAKHQTTKESISEILKGLQRDKNNKGYEILKVNGWDYAALIETYQKASKIAREEHVPVMIHVVELTQPQGHSTSGSHERYKSKERLAWEAEYDCVVKMREWIINNNIASQEELDDFDKTIKKAVRDGKKAAWNAYLKPIKEDQQEAITLLTNIANVSANKVFINKIISDLTAITEPIRKDILSAARKVLRYVVSEVSDEKEILKSWVNNYINTIQPKYSSHLYSESNKSALHINEVLPTYDTDANDVDGRVIIRDNFDAIFNNYPETLIFGEDAGTIGDVNQGLEGLQEKYGELRVADVGIREATILGQGIGMAMRGLRPIAEIQYLDYILYALQIMSDDLASLQYRTKGRQKAPLIIRTRGHRLEGIWHSGSQLGGVINLIRGIHVLVPRNMTKAAGFYNTLLKSDEPALIIECLNGYRLKEKMPNNIGEFKTPIGVVETVKEGSDITLVSYGSTLRIVEQVAKELIEVGIDAEVIDIQSLLPFDINHDIVKSVAKTNRLMVIDEDVPGGASAYILNEIINTQNAFQYLDGQPKTLTAKAHRPAYGTDGDYFSKPSAEDIFEAVYDVMHEVNPTDFPKLR</sequence>
<dbReference type="EMBL" id="RAQJ01000003">
    <property type="protein sequence ID" value="RKE94865.1"/>
    <property type="molecule type" value="Genomic_DNA"/>
</dbReference>
<dbReference type="AlphaFoldDB" id="A0A420DKZ5"/>
<dbReference type="PANTHER" id="PTHR42980:SF1">
    <property type="entry name" value="2-OXOISOVALERATE DEHYDROGENASE SUBUNIT BETA, MITOCHONDRIAL"/>
    <property type="match status" value="1"/>
</dbReference>
<evidence type="ECO:0000313" key="8">
    <source>
        <dbReference type="Proteomes" id="UP000284892"/>
    </source>
</evidence>
<dbReference type="Proteomes" id="UP000284892">
    <property type="component" value="Unassembled WGS sequence"/>
</dbReference>
<comment type="caution">
    <text evidence="7">The sequence shown here is derived from an EMBL/GenBank/DDBJ whole genome shotgun (WGS) entry which is preliminary data.</text>
</comment>
<dbReference type="RefSeq" id="WP_120201242.1">
    <property type="nucleotide sequence ID" value="NZ_RAQJ01000003.1"/>
</dbReference>
<name>A0A420DKZ5_9FLAO</name>
<organism evidence="7 8">
    <name type="scientific">Ichthyenterobacterium magnum</name>
    <dbReference type="NCBI Taxonomy" id="1230530"/>
    <lineage>
        <taxon>Bacteria</taxon>
        <taxon>Pseudomonadati</taxon>
        <taxon>Bacteroidota</taxon>
        <taxon>Flavobacteriia</taxon>
        <taxon>Flavobacteriales</taxon>
        <taxon>Flavobacteriaceae</taxon>
        <taxon>Ichthyenterobacterium</taxon>
    </lineage>
</organism>
<dbReference type="Gene3D" id="3.40.50.920">
    <property type="match status" value="1"/>
</dbReference>
<dbReference type="InterPro" id="IPR009014">
    <property type="entry name" value="Transketo_C/PFOR_II"/>
</dbReference>
<keyword evidence="8" id="KW-1185">Reference proteome</keyword>
<evidence type="ECO:0000256" key="4">
    <source>
        <dbReference type="ARBA" id="ARBA00023002"/>
    </source>
</evidence>
<dbReference type="PANTHER" id="PTHR42980">
    <property type="entry name" value="2-OXOISOVALERATE DEHYDROGENASE SUBUNIT BETA-RELATED"/>
    <property type="match status" value="1"/>
</dbReference>
<evidence type="ECO:0000256" key="3">
    <source>
        <dbReference type="ARBA" id="ARBA00012277"/>
    </source>
</evidence>
<keyword evidence="7" id="KW-0670">Pyruvate</keyword>
<dbReference type="SUPFAM" id="SSF52518">
    <property type="entry name" value="Thiamin diphosphate-binding fold (THDP-binding)"/>
    <property type="match status" value="2"/>
</dbReference>
<dbReference type="OrthoDB" id="9771835at2"/>
<proteinExistence type="predicted"/>
<dbReference type="InterPro" id="IPR001017">
    <property type="entry name" value="DH_E1"/>
</dbReference>
<dbReference type="Pfam" id="PF00676">
    <property type="entry name" value="E1_dh"/>
    <property type="match status" value="1"/>
</dbReference>
<keyword evidence="5" id="KW-0786">Thiamine pyrophosphate</keyword>
<gene>
    <name evidence="7" type="ORF">BXY80_1878</name>
</gene>
<comment type="cofactor">
    <cofactor evidence="1">
        <name>thiamine diphosphate</name>
        <dbReference type="ChEBI" id="CHEBI:58937"/>
    </cofactor>
</comment>
<dbReference type="Pfam" id="PF02780">
    <property type="entry name" value="Transketolase_C"/>
    <property type="match status" value="1"/>
</dbReference>
<feature type="domain" description="Transketolase-like pyrimidine-binding" evidence="6">
    <location>
        <begin position="469"/>
        <end position="643"/>
    </location>
</feature>
<dbReference type="InterPro" id="IPR033248">
    <property type="entry name" value="Transketolase_C"/>
</dbReference>
<evidence type="ECO:0000256" key="5">
    <source>
        <dbReference type="ARBA" id="ARBA00023052"/>
    </source>
</evidence>
<dbReference type="Pfam" id="PF02779">
    <property type="entry name" value="Transket_pyr"/>
    <property type="match status" value="1"/>
</dbReference>
<dbReference type="Gene3D" id="3.40.50.970">
    <property type="match status" value="2"/>
</dbReference>
<dbReference type="GO" id="GO:0007584">
    <property type="term" value="P:response to nutrient"/>
    <property type="evidence" value="ECO:0007669"/>
    <property type="project" value="TreeGrafter"/>
</dbReference>
<accession>A0A420DKZ5</accession>
<dbReference type="SUPFAM" id="SSF52922">
    <property type="entry name" value="TK C-terminal domain-like"/>
    <property type="match status" value="1"/>
</dbReference>
<keyword evidence="4" id="KW-0560">Oxidoreductase</keyword>
<protein>
    <recommendedName>
        <fullName evidence="3">3-methyl-2-oxobutanoate dehydrogenase (2-methylpropanoyl-transferring)</fullName>
        <ecNumber evidence="3">1.2.4.4</ecNumber>
    </recommendedName>
</protein>
<reference evidence="7 8" key="1">
    <citation type="submission" date="2018-09" db="EMBL/GenBank/DDBJ databases">
        <title>Genomic Encyclopedia of Archaeal and Bacterial Type Strains, Phase II (KMG-II): from individual species to whole genera.</title>
        <authorList>
            <person name="Goeker M."/>
        </authorList>
    </citation>
    <scope>NUCLEOTIDE SEQUENCE [LARGE SCALE GENOMIC DNA]</scope>
    <source>
        <strain evidence="7 8">DSM 26283</strain>
    </source>
</reference>
<comment type="function">
    <text evidence="2">E1 component of the 2-oxoglutarate dehydrogenase (OGDH) complex which catalyzes the decarboxylation of 2-oxoglutarate, the first step in the conversion of 2-oxoglutarate to succinyl-CoA and CO(2).</text>
</comment>
<evidence type="ECO:0000256" key="1">
    <source>
        <dbReference type="ARBA" id="ARBA00001964"/>
    </source>
</evidence>
<evidence type="ECO:0000259" key="6">
    <source>
        <dbReference type="SMART" id="SM00861"/>
    </source>
</evidence>